<reference evidence="3 5" key="2">
    <citation type="submission" date="2023-11" db="EMBL/GenBank/DDBJ databases">
        <title>MicrobeMod: A computational toolkit for identifying prokaryotic methylation and restriction-modification with nanopore sequencing.</title>
        <authorList>
            <person name="Crits-Christoph A."/>
            <person name="Kang S.C."/>
            <person name="Lee H."/>
            <person name="Ostrov N."/>
        </authorList>
    </citation>
    <scope>NUCLEOTIDE SEQUENCE [LARGE SCALE GENOMIC DNA]</scope>
    <source>
        <strain evidence="3 5">ATCC 23090</strain>
    </source>
</reference>
<proteinExistence type="predicted"/>
<dbReference type="RefSeq" id="WP_072362364.1">
    <property type="nucleotide sequence ID" value="NZ_CP139972.1"/>
</dbReference>
<evidence type="ECO:0000259" key="1">
    <source>
        <dbReference type="Pfam" id="PF01844"/>
    </source>
</evidence>
<evidence type="ECO:0000313" key="4">
    <source>
        <dbReference type="Proteomes" id="UP000183788"/>
    </source>
</evidence>
<dbReference type="InterPro" id="IPR002711">
    <property type="entry name" value="HNH"/>
</dbReference>
<keyword evidence="3" id="KW-0378">Hydrolase</keyword>
<dbReference type="GO" id="GO:0004519">
    <property type="term" value="F:endonuclease activity"/>
    <property type="evidence" value="ECO:0007669"/>
    <property type="project" value="UniProtKB-KW"/>
</dbReference>
<keyword evidence="3" id="KW-0255">Endonuclease</keyword>
<dbReference type="GO" id="GO:0008270">
    <property type="term" value="F:zinc ion binding"/>
    <property type="evidence" value="ECO:0007669"/>
    <property type="project" value="InterPro"/>
</dbReference>
<evidence type="ECO:0000313" key="5">
    <source>
        <dbReference type="Proteomes" id="UP001326715"/>
    </source>
</evidence>
<dbReference type="STRING" id="1004.SAMN05661012_03340"/>
<evidence type="ECO:0000313" key="2">
    <source>
        <dbReference type="EMBL" id="SFW66612.1"/>
    </source>
</evidence>
<keyword evidence="5" id="KW-1185">Reference proteome</keyword>
<keyword evidence="3" id="KW-0540">Nuclease</keyword>
<dbReference type="Proteomes" id="UP001326715">
    <property type="component" value="Chromosome"/>
</dbReference>
<feature type="domain" description="HNH" evidence="1">
    <location>
        <begin position="71"/>
        <end position="111"/>
    </location>
</feature>
<dbReference type="Pfam" id="PF01844">
    <property type="entry name" value="HNH"/>
    <property type="match status" value="1"/>
</dbReference>
<dbReference type="OrthoDB" id="5918473at2"/>
<sequence>MIRLAPQQLNDNENRILAELQHQINNKITFTEKVQKAHALWKSKESSQQKKAGFRVITDTLHSMCVSEGICNYCEQNEAADIEHIFPKSYFPEFTFEWENYILACKQCNTGHKLDKAFVLDNNDELVELQRQSAPSHNRIAFINIRTEDPDQFMILNPKTYEFSLLPGLSRQDTNKATSTLEILELNTRDTLIAARKSAARHYYETMDRLVKILQAKSIDALKDLLTPYDERFDLTRPLEEIQNNIKEDTKRYISRCQHPSVWRTIKIVEYRTVPKWTGLFNEIPEALNW</sequence>
<name>A0A1K1R3W3_9BACT</name>
<gene>
    <name evidence="2" type="ORF">SAMN05661012_03340</name>
    <name evidence="3" type="ORF">SR876_01080</name>
</gene>
<dbReference type="EMBL" id="FPIZ01000010">
    <property type="protein sequence ID" value="SFW66612.1"/>
    <property type="molecule type" value="Genomic_DNA"/>
</dbReference>
<reference evidence="2 4" key="1">
    <citation type="submission" date="2016-11" db="EMBL/GenBank/DDBJ databases">
        <authorList>
            <person name="Jaros S."/>
            <person name="Januszkiewicz K."/>
            <person name="Wedrychowicz H."/>
        </authorList>
    </citation>
    <scope>NUCLEOTIDE SEQUENCE [LARGE SCALE GENOMIC DNA]</scope>
    <source>
        <strain evidence="2 4">DSM 784</strain>
    </source>
</reference>
<protein>
    <submittedName>
        <fullName evidence="3">HNH endonuclease</fullName>
    </submittedName>
    <submittedName>
        <fullName evidence="2">TIGR02646 family protein</fullName>
    </submittedName>
</protein>
<evidence type="ECO:0000313" key="3">
    <source>
        <dbReference type="EMBL" id="WQG90073.1"/>
    </source>
</evidence>
<dbReference type="Gene3D" id="1.10.30.50">
    <property type="match status" value="1"/>
</dbReference>
<dbReference type="Proteomes" id="UP000183788">
    <property type="component" value="Unassembled WGS sequence"/>
</dbReference>
<dbReference type="EMBL" id="CP140154">
    <property type="protein sequence ID" value="WQG90073.1"/>
    <property type="molecule type" value="Genomic_DNA"/>
</dbReference>
<dbReference type="GO" id="GO:0003676">
    <property type="term" value="F:nucleic acid binding"/>
    <property type="evidence" value="ECO:0007669"/>
    <property type="project" value="InterPro"/>
</dbReference>
<organism evidence="2 4">
    <name type="scientific">Chitinophaga sancti</name>
    <dbReference type="NCBI Taxonomy" id="1004"/>
    <lineage>
        <taxon>Bacteria</taxon>
        <taxon>Pseudomonadati</taxon>
        <taxon>Bacteroidota</taxon>
        <taxon>Chitinophagia</taxon>
        <taxon>Chitinophagales</taxon>
        <taxon>Chitinophagaceae</taxon>
        <taxon>Chitinophaga</taxon>
    </lineage>
</organism>
<accession>A0A1K1R3W3</accession>
<dbReference type="AlphaFoldDB" id="A0A1K1R3W3"/>